<name>A0ABU9BHU4_9BURK</name>
<dbReference type="PROSITE" id="PS50006">
    <property type="entry name" value="FHA_DOMAIN"/>
    <property type="match status" value="1"/>
</dbReference>
<dbReference type="CDD" id="cd00060">
    <property type="entry name" value="FHA"/>
    <property type="match status" value="1"/>
</dbReference>
<accession>A0ABU9BHU4</accession>
<feature type="domain" description="FHA" evidence="1">
    <location>
        <begin position="19"/>
        <end position="68"/>
    </location>
</feature>
<proteinExistence type="predicted"/>
<dbReference type="InterPro" id="IPR050923">
    <property type="entry name" value="Cell_Proc_Reg/RNA_Proc"/>
</dbReference>
<keyword evidence="3" id="KW-1185">Reference proteome</keyword>
<dbReference type="SUPFAM" id="SSF49879">
    <property type="entry name" value="SMAD/FHA domain"/>
    <property type="match status" value="1"/>
</dbReference>
<dbReference type="RefSeq" id="WP_341423864.1">
    <property type="nucleotide sequence ID" value="NZ_JBBUTG010000001.1"/>
</dbReference>
<evidence type="ECO:0000259" key="1">
    <source>
        <dbReference type="PROSITE" id="PS50006"/>
    </source>
</evidence>
<dbReference type="Gene3D" id="2.60.200.20">
    <property type="match status" value="1"/>
</dbReference>
<evidence type="ECO:0000313" key="3">
    <source>
        <dbReference type="Proteomes" id="UP001371218"/>
    </source>
</evidence>
<dbReference type="InterPro" id="IPR000253">
    <property type="entry name" value="FHA_dom"/>
</dbReference>
<protein>
    <submittedName>
        <fullName evidence="2">FHA domain-containing protein</fullName>
    </submittedName>
</protein>
<comment type="caution">
    <text evidence="2">The sequence shown here is derived from an EMBL/GenBank/DDBJ whole genome shotgun (WGS) entry which is preliminary data.</text>
</comment>
<reference evidence="2 3" key="1">
    <citation type="submission" date="2024-04" db="EMBL/GenBank/DDBJ databases">
        <title>Novel species of the genus Ideonella isolated from streams.</title>
        <authorList>
            <person name="Lu H."/>
        </authorList>
    </citation>
    <scope>NUCLEOTIDE SEQUENCE [LARGE SCALE GENOMIC DNA]</scope>
    <source>
        <strain evidence="2 3">DXS29W</strain>
    </source>
</reference>
<dbReference type="InterPro" id="IPR008984">
    <property type="entry name" value="SMAD_FHA_dom_sf"/>
</dbReference>
<dbReference type="Pfam" id="PF00498">
    <property type="entry name" value="FHA"/>
    <property type="match status" value="1"/>
</dbReference>
<sequence>MGMLLNSETGDRVLLRGNHVFGRNALRSDTVLPDPEASLLHAVLRWREGQWFVTDHSRNGSLLDGRRLQPNEPAAIAAGQVLRFGPNSPVSWQVVDLSPPGSALLPMDPGRAPISLTRHNLLPEPTAPELSLYEGEPGQWLVEQHGETHPLKDGDALVVGGVRYRLAVVSDLDDTYAVAQPAEPPHLSFRLSLDEEHTWLQVRCGPHQADLGERSHHYALVTLARQRLADARAGLDPAAQGWLASAQLARMLGMEPTHLNIQVFRARDQLMNALPMVSALSQVIERRRGGLRLGTASIEIHRGSQLEGRWPLSREEVT</sequence>
<gene>
    <name evidence="2" type="ORF">AACH06_01730</name>
</gene>
<organism evidence="2 3">
    <name type="scientific">Ideonella lacteola</name>
    <dbReference type="NCBI Taxonomy" id="2984193"/>
    <lineage>
        <taxon>Bacteria</taxon>
        <taxon>Pseudomonadati</taxon>
        <taxon>Pseudomonadota</taxon>
        <taxon>Betaproteobacteria</taxon>
        <taxon>Burkholderiales</taxon>
        <taxon>Sphaerotilaceae</taxon>
        <taxon>Ideonella</taxon>
    </lineage>
</organism>
<dbReference type="Proteomes" id="UP001371218">
    <property type="component" value="Unassembled WGS sequence"/>
</dbReference>
<evidence type="ECO:0000313" key="2">
    <source>
        <dbReference type="EMBL" id="MEK8029528.1"/>
    </source>
</evidence>
<dbReference type="SMART" id="SM00240">
    <property type="entry name" value="FHA"/>
    <property type="match status" value="1"/>
</dbReference>
<dbReference type="EMBL" id="JBBUTG010000001">
    <property type="protein sequence ID" value="MEK8029528.1"/>
    <property type="molecule type" value="Genomic_DNA"/>
</dbReference>
<dbReference type="PANTHER" id="PTHR23308">
    <property type="entry name" value="NUCLEAR INHIBITOR OF PROTEIN PHOSPHATASE-1"/>
    <property type="match status" value="1"/>
</dbReference>